<sequence>MDDHVVHRRLNLWSGAIIHGRFFFFWIILWNQPALVENNSNLINELSLINAFLKNTEGKHHDNELVEEVLSQIRDVAYEAEDVIDTFIMTETKHNKRSKLRKAIHYFDRGSVLHKVASKIESIKNVIKEIYKNRSKYGIEIAESSGGDAEVEEILHRRRRNVEVDHVVGFGHDTEVLVKQIIKGSLHLNVVSIIGMGGLGKTTLARKIYNNNHVKNSFNFRGLEAMYSKNKKSLKGALNEKLEVNINEMNDKEFQKAWSRFLECIRDHDLKQSLSGFLQDFYSNNGLQLQDMTDDKLKIILLENLEDKRYLLVLDDIWKSEVWNEVSATFPNNLNGSRILITSRIKEVALHASSVNGIIPPIPPYELPLLKEDKSWELFSKKVFRGGTCPLELESLGRQIVESFHDLPLAIVVLGGLLANKEKTHRTWSKYVGHVNSYLTEDRSSCMDILALSYNHLPRRLKSCFLYFGIYPEDFEIPVRQLIRLWIAEGFIRQIGNRNIEDVVEDYLEELIDWSLIQVATKS</sequence>
<dbReference type="PRINTS" id="PR00364">
    <property type="entry name" value="DISEASERSIST"/>
</dbReference>
<dbReference type="InterPro" id="IPR044974">
    <property type="entry name" value="Disease_R_plants"/>
</dbReference>
<dbReference type="Proteomes" id="UP000594261">
    <property type="component" value="Chromosome 11"/>
</dbReference>
<name>A0A7N2MYE6_QUELO</name>
<dbReference type="SUPFAM" id="SSF52540">
    <property type="entry name" value="P-loop containing nucleoside triphosphate hydrolases"/>
    <property type="match status" value="1"/>
</dbReference>
<dbReference type="Pfam" id="PF23559">
    <property type="entry name" value="WHD_DRP"/>
    <property type="match status" value="1"/>
</dbReference>
<feature type="transmembrane region" description="Helical" evidence="4">
    <location>
        <begin position="12"/>
        <end position="30"/>
    </location>
</feature>
<dbReference type="AlphaFoldDB" id="A0A7N2MYE6"/>
<evidence type="ECO:0000259" key="6">
    <source>
        <dbReference type="Pfam" id="PF18052"/>
    </source>
</evidence>
<organism evidence="8 9">
    <name type="scientific">Quercus lobata</name>
    <name type="common">Valley oak</name>
    <dbReference type="NCBI Taxonomy" id="97700"/>
    <lineage>
        <taxon>Eukaryota</taxon>
        <taxon>Viridiplantae</taxon>
        <taxon>Streptophyta</taxon>
        <taxon>Embryophyta</taxon>
        <taxon>Tracheophyta</taxon>
        <taxon>Spermatophyta</taxon>
        <taxon>Magnoliopsida</taxon>
        <taxon>eudicotyledons</taxon>
        <taxon>Gunneridae</taxon>
        <taxon>Pentapetalae</taxon>
        <taxon>rosids</taxon>
        <taxon>fabids</taxon>
        <taxon>Fagales</taxon>
        <taxon>Fagaceae</taxon>
        <taxon>Quercus</taxon>
    </lineage>
</organism>
<dbReference type="OMA" id="TFIMTET"/>
<dbReference type="EMBL" id="LRBV02000011">
    <property type="status" value="NOT_ANNOTATED_CDS"/>
    <property type="molecule type" value="Genomic_DNA"/>
</dbReference>
<evidence type="ECO:0000259" key="7">
    <source>
        <dbReference type="Pfam" id="PF23559"/>
    </source>
</evidence>
<dbReference type="InterPro" id="IPR002182">
    <property type="entry name" value="NB-ARC"/>
</dbReference>
<evidence type="ECO:0000313" key="9">
    <source>
        <dbReference type="Proteomes" id="UP000594261"/>
    </source>
</evidence>
<evidence type="ECO:0000313" key="8">
    <source>
        <dbReference type="EnsemblPlants" id="QL11p041991:mrna"/>
    </source>
</evidence>
<dbReference type="Gene3D" id="1.10.10.10">
    <property type="entry name" value="Winged helix-like DNA-binding domain superfamily/Winged helix DNA-binding domain"/>
    <property type="match status" value="1"/>
</dbReference>
<accession>A0A7N2MYE6</accession>
<dbReference type="Gene3D" id="3.40.50.300">
    <property type="entry name" value="P-loop containing nucleotide triphosphate hydrolases"/>
    <property type="match status" value="1"/>
</dbReference>
<keyword evidence="2" id="KW-0547">Nucleotide-binding</keyword>
<proteinExistence type="predicted"/>
<feature type="domain" description="Disease resistance N-terminal" evidence="6">
    <location>
        <begin position="41"/>
        <end position="103"/>
    </location>
</feature>
<dbReference type="PANTHER" id="PTHR23155">
    <property type="entry name" value="DISEASE RESISTANCE PROTEIN RP"/>
    <property type="match status" value="1"/>
</dbReference>
<dbReference type="InterPro" id="IPR027417">
    <property type="entry name" value="P-loop_NTPase"/>
</dbReference>
<evidence type="ECO:0000259" key="5">
    <source>
        <dbReference type="Pfam" id="PF00931"/>
    </source>
</evidence>
<keyword evidence="1" id="KW-0677">Repeat</keyword>
<dbReference type="InterPro" id="IPR042197">
    <property type="entry name" value="Apaf_helical"/>
</dbReference>
<dbReference type="InParanoid" id="A0A7N2MYE6"/>
<dbReference type="Gene3D" id="1.10.8.430">
    <property type="entry name" value="Helical domain of apoptotic protease-activating factors"/>
    <property type="match status" value="1"/>
</dbReference>
<keyword evidence="4" id="KW-1133">Transmembrane helix</keyword>
<dbReference type="InterPro" id="IPR058922">
    <property type="entry name" value="WHD_DRP"/>
</dbReference>
<evidence type="ECO:0000256" key="1">
    <source>
        <dbReference type="ARBA" id="ARBA00022737"/>
    </source>
</evidence>
<dbReference type="CDD" id="cd14798">
    <property type="entry name" value="RX-CC_like"/>
    <property type="match status" value="1"/>
</dbReference>
<keyword evidence="4" id="KW-0812">Transmembrane</keyword>
<dbReference type="GO" id="GO:0043531">
    <property type="term" value="F:ADP binding"/>
    <property type="evidence" value="ECO:0007669"/>
    <property type="project" value="InterPro"/>
</dbReference>
<keyword evidence="3" id="KW-0611">Plant defense</keyword>
<protein>
    <submittedName>
        <fullName evidence="8">Uncharacterized protein</fullName>
    </submittedName>
</protein>
<feature type="domain" description="Disease resistance protein winged helix" evidence="7">
    <location>
        <begin position="470"/>
        <end position="518"/>
    </location>
</feature>
<dbReference type="Pfam" id="PF18052">
    <property type="entry name" value="Rx_N"/>
    <property type="match status" value="1"/>
</dbReference>
<dbReference type="Gene3D" id="1.20.5.4130">
    <property type="match status" value="1"/>
</dbReference>
<dbReference type="InterPro" id="IPR038005">
    <property type="entry name" value="RX-like_CC"/>
</dbReference>
<dbReference type="FunFam" id="1.10.10.10:FF:000322">
    <property type="entry name" value="Probable disease resistance protein At1g63360"/>
    <property type="match status" value="1"/>
</dbReference>
<evidence type="ECO:0000256" key="2">
    <source>
        <dbReference type="ARBA" id="ARBA00022741"/>
    </source>
</evidence>
<dbReference type="Gramene" id="QL11p041991:mrna">
    <property type="protein sequence ID" value="QL11p041991:mrna"/>
    <property type="gene ID" value="QL11p041991"/>
</dbReference>
<dbReference type="GO" id="GO:0098542">
    <property type="term" value="P:defense response to other organism"/>
    <property type="evidence" value="ECO:0007669"/>
    <property type="project" value="TreeGrafter"/>
</dbReference>
<keyword evidence="9" id="KW-1185">Reference proteome</keyword>
<dbReference type="EnsemblPlants" id="QL11p041991:mrna">
    <property type="protein sequence ID" value="QL11p041991:mrna"/>
    <property type="gene ID" value="QL11p041991"/>
</dbReference>
<dbReference type="Pfam" id="PF00931">
    <property type="entry name" value="NB-ARC"/>
    <property type="match status" value="2"/>
</dbReference>
<evidence type="ECO:0000256" key="3">
    <source>
        <dbReference type="ARBA" id="ARBA00022821"/>
    </source>
</evidence>
<dbReference type="InterPro" id="IPR041118">
    <property type="entry name" value="Rx_N"/>
</dbReference>
<feature type="domain" description="NB-ARC" evidence="5">
    <location>
        <begin position="288"/>
        <end position="386"/>
    </location>
</feature>
<reference evidence="8 9" key="1">
    <citation type="journal article" date="2016" name="G3 (Bethesda)">
        <title>First Draft Assembly and Annotation of the Genome of a California Endemic Oak Quercus lobata Nee (Fagaceae).</title>
        <authorList>
            <person name="Sork V.L."/>
            <person name="Fitz-Gibbon S.T."/>
            <person name="Puiu D."/>
            <person name="Crepeau M."/>
            <person name="Gugger P.F."/>
            <person name="Sherman R."/>
            <person name="Stevens K."/>
            <person name="Langley C.H."/>
            <person name="Pellegrini M."/>
            <person name="Salzberg S.L."/>
        </authorList>
    </citation>
    <scope>NUCLEOTIDE SEQUENCE [LARGE SCALE GENOMIC DNA]</scope>
    <source>
        <strain evidence="8 9">cv. SW786</strain>
    </source>
</reference>
<dbReference type="PANTHER" id="PTHR23155:SF1193">
    <property type="entry name" value="DISEASE RESISTANCE PROTEIN RPP13-RELATED"/>
    <property type="match status" value="1"/>
</dbReference>
<feature type="domain" description="NB-ARC" evidence="5">
    <location>
        <begin position="179"/>
        <end position="231"/>
    </location>
</feature>
<evidence type="ECO:0000256" key="4">
    <source>
        <dbReference type="SAM" id="Phobius"/>
    </source>
</evidence>
<reference evidence="8" key="2">
    <citation type="submission" date="2021-01" db="UniProtKB">
        <authorList>
            <consortium name="EnsemblPlants"/>
        </authorList>
    </citation>
    <scope>IDENTIFICATION</scope>
</reference>
<dbReference type="InterPro" id="IPR036388">
    <property type="entry name" value="WH-like_DNA-bd_sf"/>
</dbReference>
<keyword evidence="4" id="KW-0472">Membrane</keyword>